<dbReference type="Proteomes" id="UP000439903">
    <property type="component" value="Unassembled WGS sequence"/>
</dbReference>
<dbReference type="OrthoDB" id="2441538at2759"/>
<organism evidence="1 2">
    <name type="scientific">Gigaspora margarita</name>
    <dbReference type="NCBI Taxonomy" id="4874"/>
    <lineage>
        <taxon>Eukaryota</taxon>
        <taxon>Fungi</taxon>
        <taxon>Fungi incertae sedis</taxon>
        <taxon>Mucoromycota</taxon>
        <taxon>Glomeromycotina</taxon>
        <taxon>Glomeromycetes</taxon>
        <taxon>Diversisporales</taxon>
        <taxon>Gigasporaceae</taxon>
        <taxon>Gigaspora</taxon>
    </lineage>
</organism>
<reference evidence="1 2" key="1">
    <citation type="journal article" date="2019" name="Environ. Microbiol.">
        <title>At the nexus of three kingdoms: the genome of the mycorrhizal fungus Gigaspora margarita provides insights into plant, endobacterial and fungal interactions.</title>
        <authorList>
            <person name="Venice F."/>
            <person name="Ghignone S."/>
            <person name="Salvioli di Fossalunga A."/>
            <person name="Amselem J."/>
            <person name="Novero M."/>
            <person name="Xianan X."/>
            <person name="Sedzielewska Toro K."/>
            <person name="Morin E."/>
            <person name="Lipzen A."/>
            <person name="Grigoriev I.V."/>
            <person name="Henrissat B."/>
            <person name="Martin F.M."/>
            <person name="Bonfante P."/>
        </authorList>
    </citation>
    <scope>NUCLEOTIDE SEQUENCE [LARGE SCALE GENOMIC DNA]</scope>
    <source>
        <strain evidence="1 2">BEG34</strain>
    </source>
</reference>
<evidence type="ECO:0000313" key="1">
    <source>
        <dbReference type="EMBL" id="KAF0420935.1"/>
    </source>
</evidence>
<protein>
    <submittedName>
        <fullName evidence="1">Transposase domain-containing protein</fullName>
    </submittedName>
</protein>
<sequence length="121" mass="14099">MYRFLFNTYNIQESVITGSERLFEYYTVAYENLSFRKPFANNLDDSIIVLNRANQYGRCKIGSEIFGSDMSSRHVKSSFVLAQFVNQDGSIDLYPKQVQYFISHSINLLNGFIEHKLAYIK</sequence>
<dbReference type="EMBL" id="WTPW01001683">
    <property type="protein sequence ID" value="KAF0420935.1"/>
    <property type="molecule type" value="Genomic_DNA"/>
</dbReference>
<proteinExistence type="predicted"/>
<dbReference type="AlphaFoldDB" id="A0A8H4A3F4"/>
<accession>A0A8H4A3F4</accession>
<comment type="caution">
    <text evidence="1">The sequence shown here is derived from an EMBL/GenBank/DDBJ whole genome shotgun (WGS) entry which is preliminary data.</text>
</comment>
<gene>
    <name evidence="1" type="ORF">F8M41_006870</name>
</gene>
<name>A0A8H4A3F4_GIGMA</name>
<keyword evidence="2" id="KW-1185">Reference proteome</keyword>
<evidence type="ECO:0000313" key="2">
    <source>
        <dbReference type="Proteomes" id="UP000439903"/>
    </source>
</evidence>